<dbReference type="Pfam" id="PF01529">
    <property type="entry name" value="DHHC"/>
    <property type="match status" value="1"/>
</dbReference>
<proteinExistence type="inferred from homology"/>
<dbReference type="STRING" id="1507870.A0A1V8SBL4"/>
<evidence type="ECO:0000259" key="13">
    <source>
        <dbReference type="Pfam" id="PF01529"/>
    </source>
</evidence>
<name>A0A1V8SBL4_9PEZI</name>
<feature type="domain" description="Palmitoyltransferase DHHC" evidence="13">
    <location>
        <begin position="460"/>
        <end position="586"/>
    </location>
</feature>
<feature type="transmembrane region" description="Helical" evidence="11">
    <location>
        <begin position="345"/>
        <end position="369"/>
    </location>
</feature>
<protein>
    <recommendedName>
        <fullName evidence="11">Palmitoyltransferase</fullName>
        <ecNumber evidence="11">2.3.1.225</ecNumber>
    </recommendedName>
</protein>
<evidence type="ECO:0000256" key="4">
    <source>
        <dbReference type="ARBA" id="ARBA00022989"/>
    </source>
</evidence>
<evidence type="ECO:0000256" key="2">
    <source>
        <dbReference type="ARBA" id="ARBA00022679"/>
    </source>
</evidence>
<feature type="region of interest" description="Disordered" evidence="12">
    <location>
        <begin position="1"/>
        <end position="319"/>
    </location>
</feature>
<evidence type="ECO:0000256" key="12">
    <source>
        <dbReference type="SAM" id="MobiDB-lite"/>
    </source>
</evidence>
<feature type="compositionally biased region" description="Basic and acidic residues" evidence="12">
    <location>
        <begin position="164"/>
        <end position="180"/>
    </location>
</feature>
<feature type="compositionally biased region" description="Gly residues" evidence="12">
    <location>
        <begin position="664"/>
        <end position="677"/>
    </location>
</feature>
<comment type="catalytic activity">
    <reaction evidence="10 11">
        <text>L-cysteinyl-[protein] + hexadecanoyl-CoA = S-hexadecanoyl-L-cysteinyl-[protein] + CoA</text>
        <dbReference type="Rhea" id="RHEA:36683"/>
        <dbReference type="Rhea" id="RHEA-COMP:10131"/>
        <dbReference type="Rhea" id="RHEA-COMP:11032"/>
        <dbReference type="ChEBI" id="CHEBI:29950"/>
        <dbReference type="ChEBI" id="CHEBI:57287"/>
        <dbReference type="ChEBI" id="CHEBI:57379"/>
        <dbReference type="ChEBI" id="CHEBI:74151"/>
        <dbReference type="EC" id="2.3.1.225"/>
    </reaction>
</comment>
<dbReference type="GO" id="GO:0005783">
    <property type="term" value="C:endoplasmic reticulum"/>
    <property type="evidence" value="ECO:0007669"/>
    <property type="project" value="TreeGrafter"/>
</dbReference>
<dbReference type="PANTHER" id="PTHR22883">
    <property type="entry name" value="ZINC FINGER DHHC DOMAIN CONTAINING PROTEIN"/>
    <property type="match status" value="1"/>
</dbReference>
<feature type="compositionally biased region" description="Basic and acidic residues" evidence="12">
    <location>
        <begin position="647"/>
        <end position="660"/>
    </location>
</feature>
<keyword evidence="4 11" id="KW-1133">Transmembrane helix</keyword>
<accession>A0A1V8SBL4</accession>
<organism evidence="14 15">
    <name type="scientific">Cryoendolithus antarcticus</name>
    <dbReference type="NCBI Taxonomy" id="1507870"/>
    <lineage>
        <taxon>Eukaryota</taxon>
        <taxon>Fungi</taxon>
        <taxon>Dikarya</taxon>
        <taxon>Ascomycota</taxon>
        <taxon>Pezizomycotina</taxon>
        <taxon>Dothideomycetes</taxon>
        <taxon>Dothideomycetidae</taxon>
        <taxon>Cladosporiales</taxon>
        <taxon>Cladosporiaceae</taxon>
        <taxon>Cryoendolithus</taxon>
    </lineage>
</organism>
<evidence type="ECO:0000256" key="11">
    <source>
        <dbReference type="RuleBase" id="RU079119"/>
    </source>
</evidence>
<comment type="caution">
    <text evidence="14">The sequence shown here is derived from an EMBL/GenBank/DDBJ whole genome shotgun (WGS) entry which is preliminary data.</text>
</comment>
<feature type="region of interest" description="Disordered" evidence="12">
    <location>
        <begin position="643"/>
        <end position="684"/>
    </location>
</feature>
<dbReference type="GO" id="GO:0019706">
    <property type="term" value="F:protein-cysteine S-palmitoyltransferase activity"/>
    <property type="evidence" value="ECO:0007669"/>
    <property type="project" value="UniProtKB-EC"/>
</dbReference>
<feature type="compositionally biased region" description="Polar residues" evidence="12">
    <location>
        <begin position="208"/>
        <end position="236"/>
    </location>
</feature>
<reference evidence="15" key="1">
    <citation type="submission" date="2017-03" db="EMBL/GenBank/DDBJ databases">
        <title>Genomes of endolithic fungi from Antarctica.</title>
        <authorList>
            <person name="Coleine C."/>
            <person name="Masonjones S."/>
            <person name="Stajich J.E."/>
        </authorList>
    </citation>
    <scope>NUCLEOTIDE SEQUENCE [LARGE SCALE GENOMIC DNA]</scope>
    <source>
        <strain evidence="15">CCFEE 5527</strain>
    </source>
</reference>
<dbReference type="GO" id="GO:0006612">
    <property type="term" value="P:protein targeting to membrane"/>
    <property type="evidence" value="ECO:0007669"/>
    <property type="project" value="TreeGrafter"/>
</dbReference>
<dbReference type="AlphaFoldDB" id="A0A1V8SBL4"/>
<evidence type="ECO:0000256" key="10">
    <source>
        <dbReference type="ARBA" id="ARBA00048048"/>
    </source>
</evidence>
<feature type="compositionally biased region" description="Low complexity" evidence="12">
    <location>
        <begin position="263"/>
        <end position="276"/>
    </location>
</feature>
<evidence type="ECO:0000256" key="6">
    <source>
        <dbReference type="ARBA" id="ARBA00023139"/>
    </source>
</evidence>
<evidence type="ECO:0000256" key="5">
    <source>
        <dbReference type="ARBA" id="ARBA00023136"/>
    </source>
</evidence>
<dbReference type="PROSITE" id="PS50216">
    <property type="entry name" value="DHHC"/>
    <property type="match status" value="1"/>
</dbReference>
<feature type="compositionally biased region" description="Low complexity" evidence="12">
    <location>
        <begin position="86"/>
        <end position="101"/>
    </location>
</feature>
<keyword evidence="7" id="KW-0449">Lipoprotein</keyword>
<dbReference type="EMBL" id="NAJO01000064">
    <property type="protein sequence ID" value="OQN96575.1"/>
    <property type="molecule type" value="Genomic_DNA"/>
</dbReference>
<keyword evidence="3 11" id="KW-0812">Transmembrane</keyword>
<dbReference type="PANTHER" id="PTHR22883:SF43">
    <property type="entry name" value="PALMITOYLTRANSFERASE APP"/>
    <property type="match status" value="1"/>
</dbReference>
<feature type="compositionally biased region" description="Polar residues" evidence="12">
    <location>
        <begin position="308"/>
        <end position="318"/>
    </location>
</feature>
<dbReference type="InParanoid" id="A0A1V8SBL4"/>
<comment type="similarity">
    <text evidence="9">Belongs to the DHHC palmitoyltransferase family. ERF2/ZDHHC9 subfamily.</text>
</comment>
<keyword evidence="15" id="KW-1185">Reference proteome</keyword>
<dbReference type="GO" id="GO:0005794">
    <property type="term" value="C:Golgi apparatus"/>
    <property type="evidence" value="ECO:0007669"/>
    <property type="project" value="TreeGrafter"/>
</dbReference>
<keyword evidence="2 11" id="KW-0808">Transferase</keyword>
<gene>
    <name evidence="14" type="ORF">B0A48_17005</name>
</gene>
<keyword evidence="6" id="KW-0564">Palmitate</keyword>
<evidence type="ECO:0000256" key="1">
    <source>
        <dbReference type="ARBA" id="ARBA00004127"/>
    </source>
</evidence>
<dbReference type="InterPro" id="IPR039859">
    <property type="entry name" value="PFA4/ZDH16/20/ERF2-like"/>
</dbReference>
<evidence type="ECO:0000256" key="8">
    <source>
        <dbReference type="ARBA" id="ARBA00023315"/>
    </source>
</evidence>
<keyword evidence="5 11" id="KW-0472">Membrane</keyword>
<comment type="domain">
    <text evidence="11">The DHHC domain is required for palmitoyltransferase activity.</text>
</comment>
<evidence type="ECO:0000256" key="9">
    <source>
        <dbReference type="ARBA" id="ARBA00023463"/>
    </source>
</evidence>
<sequence>MATSSFPAFLDSDPFPTNPDRRPISSGSATTNGTSEYGGDDDYTSAKERQSNIALSLGPNGPAGEPGLPPSRPSSIGAASGKRASVRSSLLPPPSRRGLAAFVTSPKGATRDGARGGERPMSPNHSTHVPIIASGFANPMSGKDLQAQRGQRGFVTGGATVQPREQKRQTPEERERETRHRYSNASVNTLRDGLPPTTAEDAPPLPTSRGTDGTFDHNQTFSMASGNSTAPLTTLRSGEAHHSEFSPTVPPKDLPRRSPTNQSLRASLRLKSRSASWQRPSETHQQLHSDPSSPANGTSEKAAAQLPYSKTQSRNPTRGKNYEYYAGAANFFLSGRLMNARAKPISIATFLLILIPAILFLALSAPYLWTNVSPALPIIFAYNLLLTISSFLHASFSDPGILPRNLHPHPPASAAEIADPLAPGPATTEWVLVRSFPPQPANPNPEAGAGAAHAMEVPVKFCKSCTLWRPPRAHHCRICDACVETQDHHCVWLNNCVGRRNYRYFFSFISSASLLAAFLLAFTATHLASYPGGFGGAIGRASRVQERTALALMIYGILAFPYPASLWGYHVFLMSRGETTREYLNSHKFPPKDRHRPFTMGSSIQARAKNVLAVLLRPRPPQYLGFKRKWEEGDARFGHVVPKRERKKDAKERWSVELEKLPGSGKGEGSGASGSGHQGSPRAG</sequence>
<evidence type="ECO:0000256" key="3">
    <source>
        <dbReference type="ARBA" id="ARBA00022692"/>
    </source>
</evidence>
<dbReference type="Proteomes" id="UP000192596">
    <property type="component" value="Unassembled WGS sequence"/>
</dbReference>
<evidence type="ECO:0000313" key="14">
    <source>
        <dbReference type="EMBL" id="OQN96575.1"/>
    </source>
</evidence>
<feature type="compositionally biased region" description="Basic and acidic residues" evidence="12">
    <location>
        <begin position="109"/>
        <end position="118"/>
    </location>
</feature>
<dbReference type="OrthoDB" id="9909019at2759"/>
<dbReference type="EC" id="2.3.1.225" evidence="11"/>
<feature type="transmembrane region" description="Helical" evidence="11">
    <location>
        <begin position="504"/>
        <end position="529"/>
    </location>
</feature>
<dbReference type="InterPro" id="IPR001594">
    <property type="entry name" value="Palmitoyltrfase_DHHC"/>
</dbReference>
<evidence type="ECO:0000256" key="7">
    <source>
        <dbReference type="ARBA" id="ARBA00023288"/>
    </source>
</evidence>
<feature type="compositionally biased region" description="Polar residues" evidence="12">
    <location>
        <begin position="288"/>
        <end position="299"/>
    </location>
</feature>
<evidence type="ECO:0000313" key="15">
    <source>
        <dbReference type="Proteomes" id="UP000192596"/>
    </source>
</evidence>
<feature type="compositionally biased region" description="Polar residues" evidence="12">
    <location>
        <begin position="25"/>
        <end position="35"/>
    </location>
</feature>
<feature type="transmembrane region" description="Helical" evidence="11">
    <location>
        <begin position="375"/>
        <end position="396"/>
    </location>
</feature>
<keyword evidence="8 11" id="KW-0012">Acyltransferase</keyword>
<comment type="subcellular location">
    <subcellularLocation>
        <location evidence="1">Endomembrane system</location>
        <topology evidence="1">Multi-pass membrane protein</topology>
    </subcellularLocation>
</comment>
<feature type="transmembrane region" description="Helical" evidence="11">
    <location>
        <begin position="549"/>
        <end position="572"/>
    </location>
</feature>